<proteinExistence type="predicted"/>
<gene>
    <name evidence="3" type="ORF">MVEN_01799200</name>
</gene>
<organism evidence="3 4">
    <name type="scientific">Mycena venus</name>
    <dbReference type="NCBI Taxonomy" id="2733690"/>
    <lineage>
        <taxon>Eukaryota</taxon>
        <taxon>Fungi</taxon>
        <taxon>Dikarya</taxon>
        <taxon>Basidiomycota</taxon>
        <taxon>Agaricomycotina</taxon>
        <taxon>Agaricomycetes</taxon>
        <taxon>Agaricomycetidae</taxon>
        <taxon>Agaricales</taxon>
        <taxon>Marasmiineae</taxon>
        <taxon>Mycenaceae</taxon>
        <taxon>Mycena</taxon>
    </lineage>
</organism>
<dbReference type="SUPFAM" id="SSF52540">
    <property type="entry name" value="P-loop containing nucleoside triphosphate hydrolases"/>
    <property type="match status" value="1"/>
</dbReference>
<accession>A0A8H7CN48</accession>
<feature type="domain" description="NACHT" evidence="2">
    <location>
        <begin position="168"/>
        <end position="303"/>
    </location>
</feature>
<reference evidence="3" key="1">
    <citation type="submission" date="2020-05" db="EMBL/GenBank/DDBJ databases">
        <title>Mycena genomes resolve the evolution of fungal bioluminescence.</title>
        <authorList>
            <person name="Tsai I.J."/>
        </authorList>
    </citation>
    <scope>NUCLEOTIDE SEQUENCE</scope>
    <source>
        <strain evidence="3">CCC161011</strain>
    </source>
</reference>
<dbReference type="InterPro" id="IPR007111">
    <property type="entry name" value="NACHT_NTPase"/>
</dbReference>
<dbReference type="PROSITE" id="PS50837">
    <property type="entry name" value="NACHT"/>
    <property type="match status" value="1"/>
</dbReference>
<dbReference type="InterPro" id="IPR056884">
    <property type="entry name" value="NPHP3-like_N"/>
</dbReference>
<comment type="caution">
    <text evidence="3">The sequence shown here is derived from an EMBL/GenBank/DDBJ whole genome shotgun (WGS) entry which is preliminary data.</text>
</comment>
<dbReference type="AlphaFoldDB" id="A0A8H7CN48"/>
<dbReference type="EMBL" id="JACAZI010000017">
    <property type="protein sequence ID" value="KAF7342116.1"/>
    <property type="molecule type" value="Genomic_DNA"/>
</dbReference>
<dbReference type="Proteomes" id="UP000620124">
    <property type="component" value="Unassembled WGS sequence"/>
</dbReference>
<evidence type="ECO:0000256" key="1">
    <source>
        <dbReference type="ARBA" id="ARBA00022737"/>
    </source>
</evidence>
<protein>
    <submittedName>
        <fullName evidence="3">AAA-16 domain-containing protein</fullName>
    </submittedName>
</protein>
<dbReference type="InterPro" id="IPR027417">
    <property type="entry name" value="P-loop_NTPase"/>
</dbReference>
<keyword evidence="4" id="KW-1185">Reference proteome</keyword>
<dbReference type="Gene3D" id="3.40.50.300">
    <property type="entry name" value="P-loop containing nucleotide triphosphate hydrolases"/>
    <property type="match status" value="1"/>
</dbReference>
<evidence type="ECO:0000313" key="4">
    <source>
        <dbReference type="Proteomes" id="UP000620124"/>
    </source>
</evidence>
<dbReference type="Pfam" id="PF24883">
    <property type="entry name" value="NPHP3_N"/>
    <property type="match status" value="1"/>
</dbReference>
<name>A0A8H7CN48_9AGAR</name>
<evidence type="ECO:0000259" key="2">
    <source>
        <dbReference type="PROSITE" id="PS50837"/>
    </source>
</evidence>
<dbReference type="PANTHER" id="PTHR10039">
    <property type="entry name" value="AMELOGENIN"/>
    <property type="match status" value="1"/>
</dbReference>
<dbReference type="OrthoDB" id="3039175at2759"/>
<sequence length="844" mass="95320">MPRFNHGVQHDTGALKLWNNSPQAAFGQWKRANDDTSARPHYYSNGSPVNWGVARLPYPAVYSVSHTQYFSPSAHLVEDDDFSGNRSQWVPIPSASTANMYISSFFASQGLGLKPIERRCEIGLDILRRTYSLDTLSASTPSCHLGTRREVLKYLYGWASETASATSNILWLHGPTGVGKSAILGTLTQRLRASGRLVASFVFRHQHSVRKNADAFFCIIAYQLAINVPCLRASISRVVKKNPGIVRENMDVQLQELILEPCRDVMLVHPLVLIIGGLDEIAYDVQREILTLLGNAIQTQLFPLRIIVASREENHIAQILAEPCFNGLWRSLNVQGSLEDVRMYLRVELGRIQEERSLEFGGVPWFSTRVLDALVEASSGCFLYVSTLIRFLGDVGFSPAKRLAAIEAYPPSHLHSSLDTLYIQILVAIPLASRPSLLSLLHILTTEEFAGLPVYHIEQLLHMKAGRLRRILHHLLAVLDVPASESGRIMVHHVSFLDFLGDPARSGGFCVSGADQSMYLARCILKSLAYVHQNPRVNRVGHVAWNHLTVMVDYVTSVYPSSDFLHLVRCINPDFFFGSLSIFEQVGGKMLAWLNKMYPRPVDVIGVWEDYAYMGFFHSTVNDFDFDEEPNIHIFSGESDLGAQRQQILLRHPALIRLLRFSMILPALTPLFQFRVLLGASWDDLRGVVYALRPIFERDDAALSQLWACLQDPEFARGIYPWPFVFQDLALQSMRVLKAVYGGALPMETMGYWLEWGRYVRSSPPSAELLREVVSFVPRDDSECGIATESEVYDVLRWLESFSDIPRTETLRWARYLPDGTEFEREGAYEARWTSWSGLGWYDA</sequence>
<keyword evidence="1" id="KW-0677">Repeat</keyword>
<dbReference type="PANTHER" id="PTHR10039:SF14">
    <property type="entry name" value="NACHT DOMAIN-CONTAINING PROTEIN"/>
    <property type="match status" value="1"/>
</dbReference>
<evidence type="ECO:0000313" key="3">
    <source>
        <dbReference type="EMBL" id="KAF7342116.1"/>
    </source>
</evidence>